<dbReference type="Proteomes" id="UP001279734">
    <property type="component" value="Unassembled WGS sequence"/>
</dbReference>
<keyword evidence="2" id="KW-1185">Reference proteome</keyword>
<dbReference type="AlphaFoldDB" id="A0AAD3P3M1"/>
<reference evidence="1" key="1">
    <citation type="submission" date="2023-05" db="EMBL/GenBank/DDBJ databases">
        <title>Nepenthes gracilis genome sequencing.</title>
        <authorList>
            <person name="Fukushima K."/>
        </authorList>
    </citation>
    <scope>NUCLEOTIDE SEQUENCE</scope>
    <source>
        <strain evidence="1">SING2019-196</strain>
    </source>
</reference>
<name>A0AAD3P3M1_NEPGR</name>
<gene>
    <name evidence="1" type="ORF">Nepgr_000291</name>
</gene>
<organism evidence="1 2">
    <name type="scientific">Nepenthes gracilis</name>
    <name type="common">Slender pitcher plant</name>
    <dbReference type="NCBI Taxonomy" id="150966"/>
    <lineage>
        <taxon>Eukaryota</taxon>
        <taxon>Viridiplantae</taxon>
        <taxon>Streptophyta</taxon>
        <taxon>Embryophyta</taxon>
        <taxon>Tracheophyta</taxon>
        <taxon>Spermatophyta</taxon>
        <taxon>Magnoliopsida</taxon>
        <taxon>eudicotyledons</taxon>
        <taxon>Gunneridae</taxon>
        <taxon>Pentapetalae</taxon>
        <taxon>Caryophyllales</taxon>
        <taxon>Nepenthaceae</taxon>
        <taxon>Nepenthes</taxon>
    </lineage>
</organism>
<sequence length="104" mass="11562">MDAWWISLVEGHSKDALGLCKICPWAVILWKSIPTASLKHGSQVIDETTAMKAIELAPIELSSIAVSGVVREFLVCRQADVGYDSIVLSKIGRWFNQNFKRMGK</sequence>
<evidence type="ECO:0000313" key="1">
    <source>
        <dbReference type="EMBL" id="GMG98451.1"/>
    </source>
</evidence>
<comment type="caution">
    <text evidence="1">The sequence shown here is derived from an EMBL/GenBank/DDBJ whole genome shotgun (WGS) entry which is preliminary data.</text>
</comment>
<accession>A0AAD3P3M1</accession>
<evidence type="ECO:0000313" key="2">
    <source>
        <dbReference type="Proteomes" id="UP001279734"/>
    </source>
</evidence>
<protein>
    <submittedName>
        <fullName evidence="1">Uncharacterized protein</fullName>
    </submittedName>
</protein>
<proteinExistence type="predicted"/>
<dbReference type="EMBL" id="BSYO01000001">
    <property type="protein sequence ID" value="GMG98451.1"/>
    <property type="molecule type" value="Genomic_DNA"/>
</dbReference>